<accession>A0A5D3D384</accession>
<comment type="caution">
    <text evidence="2">The sequence shown here is derived from an EMBL/GenBank/DDBJ whole genome shotgun (WGS) entry which is preliminary data.</text>
</comment>
<evidence type="ECO:0000313" key="1">
    <source>
        <dbReference type="EMBL" id="KAA0068029.1"/>
    </source>
</evidence>
<evidence type="ECO:0008006" key="5">
    <source>
        <dbReference type="Google" id="ProtNLM"/>
    </source>
</evidence>
<reference evidence="3 4" key="1">
    <citation type="submission" date="2019-08" db="EMBL/GenBank/DDBJ databases">
        <title>Draft genome sequences of two oriental melons (Cucumis melo L. var makuwa).</title>
        <authorList>
            <person name="Kwon S.-Y."/>
        </authorList>
    </citation>
    <scope>NUCLEOTIDE SEQUENCE [LARGE SCALE GENOMIC DNA]</scope>
    <source>
        <strain evidence="4">cv. Chang Bougi</strain>
        <strain evidence="3">cv. SW 3</strain>
        <tissue evidence="2">Leaf</tissue>
    </source>
</reference>
<evidence type="ECO:0000313" key="2">
    <source>
        <dbReference type="EMBL" id="TYK18098.1"/>
    </source>
</evidence>
<organism evidence="2 4">
    <name type="scientific">Cucumis melo var. makuwa</name>
    <name type="common">Oriental melon</name>
    <dbReference type="NCBI Taxonomy" id="1194695"/>
    <lineage>
        <taxon>Eukaryota</taxon>
        <taxon>Viridiplantae</taxon>
        <taxon>Streptophyta</taxon>
        <taxon>Embryophyta</taxon>
        <taxon>Tracheophyta</taxon>
        <taxon>Spermatophyta</taxon>
        <taxon>Magnoliopsida</taxon>
        <taxon>eudicotyledons</taxon>
        <taxon>Gunneridae</taxon>
        <taxon>Pentapetalae</taxon>
        <taxon>rosids</taxon>
        <taxon>fabids</taxon>
        <taxon>Cucurbitales</taxon>
        <taxon>Cucurbitaceae</taxon>
        <taxon>Benincaseae</taxon>
        <taxon>Cucumis</taxon>
    </lineage>
</organism>
<evidence type="ECO:0000313" key="4">
    <source>
        <dbReference type="Proteomes" id="UP000321947"/>
    </source>
</evidence>
<dbReference type="Proteomes" id="UP000321393">
    <property type="component" value="Unassembled WGS sequence"/>
</dbReference>
<sequence length="122" mass="14649">METAKVEETPFEWEKIVILSRRYFRNDWKKVMDKLKEQLDTPFTCKPFHAKKGLMIFEDKNHAKLLCKNRGWTTVGRFYVKFEEWNQGKHAIPKLVSSYGGWVKFRGVPLHAWNMNMNHRFA</sequence>
<dbReference type="OrthoDB" id="10410010at2759"/>
<gene>
    <name evidence="2" type="ORF">E5676_scaffold411G00200</name>
    <name evidence="1" type="ORF">E6C27_scaffold138G002250</name>
</gene>
<protein>
    <recommendedName>
        <fullName evidence="5">DUF4283 domain-containing protein</fullName>
    </recommendedName>
</protein>
<dbReference type="AlphaFoldDB" id="A0A5D3D384"/>
<proteinExistence type="predicted"/>
<dbReference type="Proteomes" id="UP000321947">
    <property type="component" value="Unassembled WGS sequence"/>
</dbReference>
<dbReference type="EMBL" id="SSTD01007927">
    <property type="protein sequence ID" value="TYK18098.1"/>
    <property type="molecule type" value="Genomic_DNA"/>
</dbReference>
<name>A0A5D3D384_CUCMM</name>
<evidence type="ECO:0000313" key="3">
    <source>
        <dbReference type="Proteomes" id="UP000321393"/>
    </source>
</evidence>
<dbReference type="EMBL" id="SSTE01000165">
    <property type="protein sequence ID" value="KAA0068029.1"/>
    <property type="molecule type" value="Genomic_DNA"/>
</dbReference>